<evidence type="ECO:0000313" key="2">
    <source>
        <dbReference type="WBParaSite" id="jg21305"/>
    </source>
</evidence>
<dbReference type="WBParaSite" id="jg21305">
    <property type="protein sequence ID" value="jg21305"/>
    <property type="gene ID" value="jg21305"/>
</dbReference>
<name>A0A915DNQ1_9BILA</name>
<reference evidence="2" key="1">
    <citation type="submission" date="2022-11" db="UniProtKB">
        <authorList>
            <consortium name="WormBaseParasite"/>
        </authorList>
    </citation>
    <scope>IDENTIFICATION</scope>
</reference>
<dbReference type="AlphaFoldDB" id="A0A915DNQ1"/>
<evidence type="ECO:0000313" key="1">
    <source>
        <dbReference type="Proteomes" id="UP000887574"/>
    </source>
</evidence>
<proteinExistence type="predicted"/>
<protein>
    <submittedName>
        <fullName evidence="2">Uncharacterized protein</fullName>
    </submittedName>
</protein>
<sequence>MLKCATSWTIACEGVVPIYDDKIASISHTVAAIGIPFVSISLVMMGIDGFSPAMGYLAVVHSVDDDDCMVVVRMQLWLFRVINVGTIPISLRWKLADNKERVGRTVILPSSFKGGPGTVPKRTKIILKKFPRLHKTVTRDMMHGPCGTLKMDSVCMAEDKQGKRFCSKRFPKEFRNDTAIGNDSYALYARPEDGENF</sequence>
<organism evidence="1 2">
    <name type="scientific">Ditylenchus dipsaci</name>
    <dbReference type="NCBI Taxonomy" id="166011"/>
    <lineage>
        <taxon>Eukaryota</taxon>
        <taxon>Metazoa</taxon>
        <taxon>Ecdysozoa</taxon>
        <taxon>Nematoda</taxon>
        <taxon>Chromadorea</taxon>
        <taxon>Rhabditida</taxon>
        <taxon>Tylenchina</taxon>
        <taxon>Tylenchomorpha</taxon>
        <taxon>Sphaerularioidea</taxon>
        <taxon>Anguinidae</taxon>
        <taxon>Anguininae</taxon>
        <taxon>Ditylenchus</taxon>
    </lineage>
</organism>
<dbReference type="Proteomes" id="UP000887574">
    <property type="component" value="Unplaced"/>
</dbReference>
<keyword evidence="1" id="KW-1185">Reference proteome</keyword>
<accession>A0A915DNQ1</accession>